<keyword evidence="6" id="KW-0378">Hydrolase</keyword>
<evidence type="ECO:0000313" key="6">
    <source>
        <dbReference type="EMBL" id="PZW26359.1"/>
    </source>
</evidence>
<keyword evidence="2" id="KW-0808">Transferase</keyword>
<dbReference type="AlphaFoldDB" id="A0A326U366"/>
<dbReference type="Gene3D" id="3.90.220.10">
    <property type="entry name" value="Adenine-n6-DNA-methyltransferase Taqi, Chain A, domain 2"/>
    <property type="match status" value="1"/>
</dbReference>
<feature type="domain" description="TaqI-like C-terminal specificity" evidence="5">
    <location>
        <begin position="396"/>
        <end position="489"/>
    </location>
</feature>
<keyword evidence="1" id="KW-0489">Methyltransferase</keyword>
<reference evidence="6 7" key="1">
    <citation type="submission" date="2018-06" db="EMBL/GenBank/DDBJ databases">
        <title>Genomic Encyclopedia of Archaeal and Bacterial Type Strains, Phase II (KMG-II): from individual species to whole genera.</title>
        <authorList>
            <person name="Goeker M."/>
        </authorList>
    </citation>
    <scope>NUCLEOTIDE SEQUENCE [LARGE SCALE GENOMIC DNA]</scope>
    <source>
        <strain evidence="6 7">ATCC BAA-1881</strain>
    </source>
</reference>
<evidence type="ECO:0000259" key="4">
    <source>
        <dbReference type="Pfam" id="PF02384"/>
    </source>
</evidence>
<protein>
    <submittedName>
        <fullName evidence="6">TaqI restriction endonuclease</fullName>
    </submittedName>
</protein>
<sequence length="564" mass="64185">MIEKDFQNWYEISLSSTERKRWGHFSTPPFLVEQILDVCGYSAEQDLSRLRVLDPACGGGNFLAGAARRLLLYGQKQGFSERRIRALLRRNIWGFDVDPVSCFLAEMQLARTLEEANVRPSFRWHIHQADALAFPWEDTQNVDLFLANPPYLAAKNTDLSGYRATHRKGQLDSYLLFLELGLRIVRPGGWIGLVVPDALLARANAALHRQQLLQETTIHHIWHLAGVFSAFVGAVVLVAQKCPPAAHHQIAWRRSSWHKTMTLLQEQHTSIDVERDELAECLFSRREMLHGSVSQATLVRQPGAEFRYLLDVSRNTMIERLHSITCTPRKRSHAPLVLLGELVSIRRGEELSKGNERLLAACPEEGEYYPVLRGGVDVRPYAPLQAARWLPRHAISKPLERYLAPKLLVVKSTGSLQATLDLQGHVVLQTLYCVQLKQPESSPDGLDDLYYLLALLNSRLLRNYIYVMHSAYKWVQPQLEQHVLRSLPIPWNAGEERDHIIQLAREMQTACGAIGAVVELKEEALYEELEQAIYRLYDATLHGKQTHYIFLPQVQNLIADKGVS</sequence>
<dbReference type="EMBL" id="QKUF01000015">
    <property type="protein sequence ID" value="PZW26359.1"/>
    <property type="molecule type" value="Genomic_DNA"/>
</dbReference>
<comment type="caution">
    <text evidence="6">The sequence shown here is derived from an EMBL/GenBank/DDBJ whole genome shotgun (WGS) entry which is preliminary data.</text>
</comment>
<dbReference type="InterPro" id="IPR003356">
    <property type="entry name" value="DNA_methylase_A-5"/>
</dbReference>
<evidence type="ECO:0000256" key="2">
    <source>
        <dbReference type="ARBA" id="ARBA00022679"/>
    </source>
</evidence>
<evidence type="ECO:0000256" key="3">
    <source>
        <dbReference type="ARBA" id="ARBA00022691"/>
    </source>
</evidence>
<dbReference type="SUPFAM" id="SSF53335">
    <property type="entry name" value="S-adenosyl-L-methionine-dependent methyltransferases"/>
    <property type="match status" value="1"/>
</dbReference>
<dbReference type="InterPro" id="IPR050953">
    <property type="entry name" value="N4_N6_ade-DNA_methylase"/>
</dbReference>
<keyword evidence="7" id="KW-1185">Reference proteome</keyword>
<dbReference type="Pfam" id="PF12950">
    <property type="entry name" value="TaqI_C"/>
    <property type="match status" value="1"/>
</dbReference>
<dbReference type="PRINTS" id="PR00507">
    <property type="entry name" value="N12N6MTFRASE"/>
</dbReference>
<proteinExistence type="predicted"/>
<dbReference type="CDD" id="cd02440">
    <property type="entry name" value="AdoMet_MTases"/>
    <property type="match status" value="1"/>
</dbReference>
<name>A0A326U366_THEHA</name>
<organism evidence="6 7">
    <name type="scientific">Thermosporothrix hazakensis</name>
    <dbReference type="NCBI Taxonomy" id="644383"/>
    <lineage>
        <taxon>Bacteria</taxon>
        <taxon>Bacillati</taxon>
        <taxon>Chloroflexota</taxon>
        <taxon>Ktedonobacteria</taxon>
        <taxon>Ktedonobacterales</taxon>
        <taxon>Thermosporotrichaceae</taxon>
        <taxon>Thermosporothrix</taxon>
    </lineage>
</organism>
<evidence type="ECO:0000313" key="7">
    <source>
        <dbReference type="Proteomes" id="UP000248806"/>
    </source>
</evidence>
<dbReference type="Proteomes" id="UP000248806">
    <property type="component" value="Unassembled WGS sequence"/>
</dbReference>
<feature type="domain" description="DNA methylase adenine-specific" evidence="4">
    <location>
        <begin position="8"/>
        <end position="238"/>
    </location>
</feature>
<dbReference type="PANTHER" id="PTHR33841">
    <property type="entry name" value="DNA METHYLTRANSFERASE YEEA-RELATED"/>
    <property type="match status" value="1"/>
</dbReference>
<dbReference type="GO" id="GO:0003677">
    <property type="term" value="F:DNA binding"/>
    <property type="evidence" value="ECO:0007669"/>
    <property type="project" value="InterPro"/>
</dbReference>
<dbReference type="Pfam" id="PF02384">
    <property type="entry name" value="N6_Mtase"/>
    <property type="match status" value="1"/>
</dbReference>
<evidence type="ECO:0000256" key="1">
    <source>
        <dbReference type="ARBA" id="ARBA00022603"/>
    </source>
</evidence>
<keyword evidence="6" id="KW-0540">Nuclease</keyword>
<keyword evidence="3" id="KW-0949">S-adenosyl-L-methionine</keyword>
<accession>A0A326U366</accession>
<dbReference type="InterPro" id="IPR023135">
    <property type="entry name" value="N6_DNA_MeTrfase_TaqI_C"/>
</dbReference>
<dbReference type="OrthoDB" id="9814572at2"/>
<dbReference type="GO" id="GO:0004519">
    <property type="term" value="F:endonuclease activity"/>
    <property type="evidence" value="ECO:0007669"/>
    <property type="project" value="UniProtKB-KW"/>
</dbReference>
<keyword evidence="6" id="KW-0255">Endonuclease</keyword>
<evidence type="ECO:0000259" key="5">
    <source>
        <dbReference type="Pfam" id="PF12950"/>
    </source>
</evidence>
<dbReference type="InterPro" id="IPR025931">
    <property type="entry name" value="TaqI_C"/>
</dbReference>
<dbReference type="RefSeq" id="WP_111324280.1">
    <property type="nucleotide sequence ID" value="NZ_BIFX01000001.1"/>
</dbReference>
<dbReference type="InterPro" id="IPR029063">
    <property type="entry name" value="SAM-dependent_MTases_sf"/>
</dbReference>
<dbReference type="Gene3D" id="3.40.50.150">
    <property type="entry name" value="Vaccinia Virus protein VP39"/>
    <property type="match status" value="1"/>
</dbReference>
<dbReference type="PANTHER" id="PTHR33841:SF5">
    <property type="entry name" value="DNA METHYLASE (MODIFICATION METHYLASE) (METHYLTRANSFERASE)-RELATED"/>
    <property type="match status" value="1"/>
</dbReference>
<dbReference type="GO" id="GO:0008170">
    <property type="term" value="F:N-methyltransferase activity"/>
    <property type="evidence" value="ECO:0007669"/>
    <property type="project" value="InterPro"/>
</dbReference>
<gene>
    <name evidence="6" type="ORF">EI42_03939</name>
</gene>
<dbReference type="GO" id="GO:0032259">
    <property type="term" value="P:methylation"/>
    <property type="evidence" value="ECO:0007669"/>
    <property type="project" value="UniProtKB-KW"/>
</dbReference>